<feature type="region of interest" description="Disordered" evidence="3">
    <location>
        <begin position="188"/>
        <end position="218"/>
    </location>
</feature>
<sequence length="240" mass="27305">MDDESFRGLFRPILQKVMEMYQPDAVVLQCGADSLSGDRLGCFNLSVKGHADCLRFLRSFNVPLMVLGGGGYTIRNVARCWCYETAVAVGVEPDNKLPYNEYYEYFGPDYTLHIPPSNMENLNSPKEMEAIRNTLLDQLSRIPHTPSVPFQTTPPDTSSRGAFSLILITYCLLQWMQAEENMEERPKPRIWDGADYDSDPEEDKHWTKFSNPVGQHAVKTEMRDDADGMEDEKPNHPPCC</sequence>
<dbReference type="OrthoDB" id="1925057at2759"/>
<comment type="caution">
    <text evidence="5">The sequence shown here is derived from an EMBL/GenBank/DDBJ whole genome shotgun (WGS) entry which is preliminary data.</text>
</comment>
<evidence type="ECO:0000259" key="4">
    <source>
        <dbReference type="Pfam" id="PF00850"/>
    </source>
</evidence>
<dbReference type="InterPro" id="IPR037138">
    <property type="entry name" value="His_deacetylse_dom_sf"/>
</dbReference>
<dbReference type="EMBL" id="PJQY01001694">
    <property type="protein sequence ID" value="PQQ00481.1"/>
    <property type="molecule type" value="Genomic_DNA"/>
</dbReference>
<proteinExistence type="predicted"/>
<gene>
    <name evidence="5" type="ORF">Pyn_08172</name>
</gene>
<protein>
    <submittedName>
        <fullName evidence="5">Histone deacetylase 6 isoform X1</fullName>
    </submittedName>
</protein>
<dbReference type="Pfam" id="PF00850">
    <property type="entry name" value="Hist_deacetyl"/>
    <property type="match status" value="1"/>
</dbReference>
<dbReference type="Proteomes" id="UP000250321">
    <property type="component" value="Unassembled WGS sequence"/>
</dbReference>
<name>A0A314Y793_PRUYE</name>
<organism evidence="5 6">
    <name type="scientific">Prunus yedoensis var. nudiflora</name>
    <dbReference type="NCBI Taxonomy" id="2094558"/>
    <lineage>
        <taxon>Eukaryota</taxon>
        <taxon>Viridiplantae</taxon>
        <taxon>Streptophyta</taxon>
        <taxon>Embryophyta</taxon>
        <taxon>Tracheophyta</taxon>
        <taxon>Spermatophyta</taxon>
        <taxon>Magnoliopsida</taxon>
        <taxon>eudicotyledons</taxon>
        <taxon>Gunneridae</taxon>
        <taxon>Pentapetalae</taxon>
        <taxon>rosids</taxon>
        <taxon>fabids</taxon>
        <taxon>Rosales</taxon>
        <taxon>Rosaceae</taxon>
        <taxon>Amygdaloideae</taxon>
        <taxon>Amygdaleae</taxon>
        <taxon>Prunus</taxon>
    </lineage>
</organism>
<accession>A0A314Y793</accession>
<keyword evidence="6" id="KW-1185">Reference proteome</keyword>
<evidence type="ECO:0000313" key="6">
    <source>
        <dbReference type="Proteomes" id="UP000250321"/>
    </source>
</evidence>
<reference evidence="5 6" key="1">
    <citation type="submission" date="2018-02" db="EMBL/GenBank/DDBJ databases">
        <title>Draft genome of wild Prunus yedoensis var. nudiflora.</title>
        <authorList>
            <person name="Baek S."/>
            <person name="Kim J.-H."/>
            <person name="Choi K."/>
            <person name="Kim G.-B."/>
            <person name="Cho A."/>
            <person name="Jang H."/>
            <person name="Shin C.-H."/>
            <person name="Yu H.-J."/>
            <person name="Mun J.-H."/>
        </authorList>
    </citation>
    <scope>NUCLEOTIDE SEQUENCE [LARGE SCALE GENOMIC DNA]</scope>
    <source>
        <strain evidence="6">cv. Jeju island</strain>
        <tissue evidence="5">Leaf</tissue>
    </source>
</reference>
<keyword evidence="2" id="KW-0156">Chromatin regulator</keyword>
<dbReference type="Gene3D" id="3.40.800.20">
    <property type="entry name" value="Histone deacetylase domain"/>
    <property type="match status" value="1"/>
</dbReference>
<feature type="domain" description="Histone deacetylase" evidence="4">
    <location>
        <begin position="1"/>
        <end position="86"/>
    </location>
</feature>
<keyword evidence="1" id="KW-0678">Repressor</keyword>
<dbReference type="STRING" id="2094558.A0A314Y793"/>
<evidence type="ECO:0000313" key="5">
    <source>
        <dbReference type="EMBL" id="PQQ00481.1"/>
    </source>
</evidence>
<dbReference type="AlphaFoldDB" id="A0A314Y793"/>
<dbReference type="InterPro" id="IPR023696">
    <property type="entry name" value="Ureohydrolase_dom_sf"/>
</dbReference>
<dbReference type="GO" id="GO:0006325">
    <property type="term" value="P:chromatin organization"/>
    <property type="evidence" value="ECO:0007669"/>
    <property type="project" value="UniProtKB-KW"/>
</dbReference>
<dbReference type="PANTHER" id="PTHR48252">
    <property type="entry name" value="HISTONE DEACETYLASE 2-RELATED"/>
    <property type="match status" value="1"/>
</dbReference>
<evidence type="ECO:0000256" key="1">
    <source>
        <dbReference type="ARBA" id="ARBA00022491"/>
    </source>
</evidence>
<evidence type="ECO:0000256" key="3">
    <source>
        <dbReference type="SAM" id="MobiDB-lite"/>
    </source>
</evidence>
<dbReference type="InterPro" id="IPR023801">
    <property type="entry name" value="His_deacetylse_dom"/>
</dbReference>
<evidence type="ECO:0000256" key="2">
    <source>
        <dbReference type="ARBA" id="ARBA00022853"/>
    </source>
</evidence>
<dbReference type="SUPFAM" id="SSF52768">
    <property type="entry name" value="Arginase/deacetylase"/>
    <property type="match status" value="1"/>
</dbReference>
<dbReference type="PANTHER" id="PTHR48252:SF77">
    <property type="entry name" value="HISTONE DEACETYLASE DOMAIN-CONTAINING PROTEIN"/>
    <property type="match status" value="1"/>
</dbReference>